<dbReference type="EMBL" id="SKBQ01000061">
    <property type="protein sequence ID" value="TPX09924.1"/>
    <property type="molecule type" value="Genomic_DNA"/>
</dbReference>
<feature type="compositionally biased region" description="Basic and acidic residues" evidence="5">
    <location>
        <begin position="604"/>
        <end position="622"/>
    </location>
</feature>
<evidence type="ECO:0000256" key="2">
    <source>
        <dbReference type="ARBA" id="ARBA00022692"/>
    </source>
</evidence>
<gene>
    <name evidence="8" type="ORF">E0L32_008946</name>
</gene>
<proteinExistence type="predicted"/>
<feature type="transmembrane region" description="Helical" evidence="6">
    <location>
        <begin position="312"/>
        <end position="331"/>
    </location>
</feature>
<dbReference type="InterPro" id="IPR036259">
    <property type="entry name" value="MFS_trans_sf"/>
</dbReference>
<dbReference type="InterPro" id="IPR020846">
    <property type="entry name" value="MFS_dom"/>
</dbReference>
<dbReference type="Proteomes" id="UP000319257">
    <property type="component" value="Unassembled WGS sequence"/>
</dbReference>
<keyword evidence="9" id="KW-1185">Reference proteome</keyword>
<feature type="transmembrane region" description="Helical" evidence="6">
    <location>
        <begin position="279"/>
        <end position="300"/>
    </location>
</feature>
<feature type="region of interest" description="Disordered" evidence="5">
    <location>
        <begin position="1"/>
        <end position="33"/>
    </location>
</feature>
<comment type="caution">
    <text evidence="8">The sequence shown here is derived from an EMBL/GenBank/DDBJ whole genome shotgun (WGS) entry which is preliminary data.</text>
</comment>
<comment type="subcellular location">
    <subcellularLocation>
        <location evidence="1">Membrane</location>
        <topology evidence="1">Multi-pass membrane protein</topology>
    </subcellularLocation>
</comment>
<dbReference type="Gene3D" id="1.20.1250.20">
    <property type="entry name" value="MFS general substrate transporter like domains"/>
    <property type="match status" value="2"/>
</dbReference>
<feature type="compositionally biased region" description="Acidic residues" evidence="5">
    <location>
        <begin position="594"/>
        <end position="603"/>
    </location>
</feature>
<feature type="transmembrane region" description="Helical" evidence="6">
    <location>
        <begin position="351"/>
        <end position="375"/>
    </location>
</feature>
<dbReference type="InParanoid" id="A0A507ATV2"/>
<dbReference type="Pfam" id="PF07690">
    <property type="entry name" value="MFS_1"/>
    <property type="match status" value="1"/>
</dbReference>
<feature type="transmembrane region" description="Helical" evidence="6">
    <location>
        <begin position="55"/>
        <end position="72"/>
    </location>
</feature>
<keyword evidence="4 6" id="KW-0472">Membrane</keyword>
<evidence type="ECO:0000313" key="9">
    <source>
        <dbReference type="Proteomes" id="UP000319257"/>
    </source>
</evidence>
<organism evidence="8 9">
    <name type="scientific">Thyridium curvatum</name>
    <dbReference type="NCBI Taxonomy" id="1093900"/>
    <lineage>
        <taxon>Eukaryota</taxon>
        <taxon>Fungi</taxon>
        <taxon>Dikarya</taxon>
        <taxon>Ascomycota</taxon>
        <taxon>Pezizomycotina</taxon>
        <taxon>Sordariomycetes</taxon>
        <taxon>Sordariomycetidae</taxon>
        <taxon>Thyridiales</taxon>
        <taxon>Thyridiaceae</taxon>
        <taxon>Thyridium</taxon>
    </lineage>
</organism>
<dbReference type="PANTHER" id="PTHR23501">
    <property type="entry name" value="MAJOR FACILITATOR SUPERFAMILY"/>
    <property type="match status" value="1"/>
</dbReference>
<feature type="transmembrane region" description="Helical" evidence="6">
    <location>
        <begin position="561"/>
        <end position="580"/>
    </location>
</feature>
<dbReference type="OrthoDB" id="2241241at2759"/>
<feature type="transmembrane region" description="Helical" evidence="6">
    <location>
        <begin position="213"/>
        <end position="235"/>
    </location>
</feature>
<evidence type="ECO:0000259" key="7">
    <source>
        <dbReference type="PROSITE" id="PS50850"/>
    </source>
</evidence>
<feature type="transmembrane region" description="Helical" evidence="6">
    <location>
        <begin position="147"/>
        <end position="169"/>
    </location>
</feature>
<feature type="transmembrane region" description="Helical" evidence="6">
    <location>
        <begin position="124"/>
        <end position="141"/>
    </location>
</feature>
<evidence type="ECO:0000256" key="1">
    <source>
        <dbReference type="ARBA" id="ARBA00004141"/>
    </source>
</evidence>
<reference evidence="8 9" key="1">
    <citation type="submission" date="2019-06" db="EMBL/GenBank/DDBJ databases">
        <title>Draft genome sequence of the filamentous fungus Phialemoniopsis curvata isolated from diesel fuel.</title>
        <authorList>
            <person name="Varaljay V.A."/>
            <person name="Lyon W.J."/>
            <person name="Crouch A.L."/>
            <person name="Drake C.E."/>
            <person name="Hollomon J.M."/>
            <person name="Nadeau L.J."/>
            <person name="Nunn H.S."/>
            <person name="Stevenson B.S."/>
            <person name="Bojanowski C.L."/>
            <person name="Crookes-Goodson W.J."/>
        </authorList>
    </citation>
    <scope>NUCLEOTIDE SEQUENCE [LARGE SCALE GENOMIC DNA]</scope>
    <source>
        <strain evidence="8 9">D216</strain>
    </source>
</reference>
<dbReference type="GO" id="GO:0005886">
    <property type="term" value="C:plasma membrane"/>
    <property type="evidence" value="ECO:0007669"/>
    <property type="project" value="TreeGrafter"/>
</dbReference>
<keyword evidence="2 6" id="KW-0812">Transmembrane</keyword>
<evidence type="ECO:0000256" key="5">
    <source>
        <dbReference type="SAM" id="MobiDB-lite"/>
    </source>
</evidence>
<keyword evidence="3 6" id="KW-1133">Transmembrane helix</keyword>
<feature type="region of interest" description="Disordered" evidence="5">
    <location>
        <begin position="588"/>
        <end position="622"/>
    </location>
</feature>
<name>A0A507ATV2_9PEZI</name>
<dbReference type="InterPro" id="IPR011701">
    <property type="entry name" value="MFS"/>
</dbReference>
<evidence type="ECO:0000256" key="3">
    <source>
        <dbReference type="ARBA" id="ARBA00022989"/>
    </source>
</evidence>
<sequence length="622" mass="67465">MAAPSRPQGAQERPPSSNQEHKQSPSVDEASLSEEKGRSWGVLQSDLIRKAPKKWIILAFCGLYLMTFIFAFESHTTTTYAAYATSNFKGHSLLSASRVVNAITMLLTYPIVAKLSDLFGRAQLFAFSIFLSVISLILFAACQNIETYFVAGFFGAIGSVGFGITQQIFISDVTTLRNRGIWLSLPDTIAGIPTLYLGTYVADAFLDGPGWRWGYGMWSVVEPVSALPLLLTLFLRERKAKKEQRARSGAVVRPNNVLSEIRPEDSLPTKAYKLLWVELDLPGAALLIAGLALVLVPVSLTGRGNSTAWGNASFIAMVVVGFVLCVAFLVWDARFARKPFIPFKLVRHRTVVAACAMCVLDFMHYSLFTVFLPSYLQVAGHFSAGHATRIDSNSLRVAFQIASLVAALLMRYTNRAKMWVLAGVPLCVLGQGLEIYLVNVGGTHPAGEAAFIAAKSLVGVGRGFYQTAAQVCVQAVVRRDEVAVATGVFFASMNLGGAAGTSVAGAVWRANLLPKLAEYLPAAARGRAAQIFGSIVAAQRYPAGSPERAAIDRAYRETQRLLAIGATCILVPMLAAMWFVENVDLSRNPKGMSSDDESEGEGEGETKVERKNRVETEKKVQL</sequence>
<dbReference type="RefSeq" id="XP_030991635.1">
    <property type="nucleotide sequence ID" value="XM_031143857.1"/>
</dbReference>
<dbReference type="AlphaFoldDB" id="A0A507ATV2"/>
<dbReference type="PANTHER" id="PTHR23501:SF87">
    <property type="entry name" value="SIDEROPHORE IRON TRANSPORTER 2"/>
    <property type="match status" value="1"/>
</dbReference>
<evidence type="ECO:0000313" key="8">
    <source>
        <dbReference type="EMBL" id="TPX09924.1"/>
    </source>
</evidence>
<evidence type="ECO:0000256" key="4">
    <source>
        <dbReference type="ARBA" id="ARBA00023136"/>
    </source>
</evidence>
<dbReference type="PROSITE" id="PS50850">
    <property type="entry name" value="MFS"/>
    <property type="match status" value="1"/>
</dbReference>
<evidence type="ECO:0000256" key="6">
    <source>
        <dbReference type="SAM" id="Phobius"/>
    </source>
</evidence>
<dbReference type="GO" id="GO:0015343">
    <property type="term" value="F:siderophore-iron transmembrane transporter activity"/>
    <property type="evidence" value="ECO:0007669"/>
    <property type="project" value="TreeGrafter"/>
</dbReference>
<dbReference type="SUPFAM" id="SSF103473">
    <property type="entry name" value="MFS general substrate transporter"/>
    <property type="match status" value="1"/>
</dbReference>
<protein>
    <recommendedName>
        <fullName evidence="7">Major facilitator superfamily (MFS) profile domain-containing protein</fullName>
    </recommendedName>
</protein>
<feature type="domain" description="Major facilitator superfamily (MFS) profile" evidence="7">
    <location>
        <begin position="59"/>
        <end position="584"/>
    </location>
</feature>
<dbReference type="GeneID" id="41976393"/>
<accession>A0A507ATV2</accession>